<feature type="transmembrane region" description="Helical" evidence="1">
    <location>
        <begin position="271"/>
        <end position="292"/>
    </location>
</feature>
<dbReference type="Proteomes" id="UP001518925">
    <property type="component" value="Unassembled WGS sequence"/>
</dbReference>
<name>A0ABS2DHF7_9BACI</name>
<keyword evidence="3" id="KW-1185">Reference proteome</keyword>
<feature type="transmembrane region" description="Helical" evidence="1">
    <location>
        <begin position="355"/>
        <end position="382"/>
    </location>
</feature>
<dbReference type="EMBL" id="JAFELM010000028">
    <property type="protein sequence ID" value="MBM6617916.1"/>
    <property type="molecule type" value="Genomic_DNA"/>
</dbReference>
<dbReference type="RefSeq" id="WP_204203272.1">
    <property type="nucleotide sequence ID" value="NZ_JAFELM010000028.1"/>
</dbReference>
<feature type="transmembrane region" description="Helical" evidence="1">
    <location>
        <begin position="89"/>
        <end position="109"/>
    </location>
</feature>
<reference evidence="2 3" key="1">
    <citation type="submission" date="2021-02" db="EMBL/GenBank/DDBJ databases">
        <title>Bacillus sp. RD4P76, an endophyte from a halophyte.</title>
        <authorList>
            <person name="Sun J.-Q."/>
        </authorList>
    </citation>
    <scope>NUCLEOTIDE SEQUENCE [LARGE SCALE GENOMIC DNA]</scope>
    <source>
        <strain evidence="2 3">RD4P76</strain>
    </source>
</reference>
<organism evidence="2 3">
    <name type="scientific">Bacillus suaedaesalsae</name>
    <dbReference type="NCBI Taxonomy" id="2810349"/>
    <lineage>
        <taxon>Bacteria</taxon>
        <taxon>Bacillati</taxon>
        <taxon>Bacillota</taxon>
        <taxon>Bacilli</taxon>
        <taxon>Bacillales</taxon>
        <taxon>Bacillaceae</taxon>
        <taxon>Bacillus</taxon>
    </lineage>
</organism>
<keyword evidence="1" id="KW-1133">Transmembrane helix</keyword>
<sequence>MRTLSQNITKVQALVFGLNFLLYSLAIPIDYKPLSLVVAISTIATIFLTIPFMRGLSFYLSVLFVVSGVAMQVLVHTDLTEFILSFSDLSSIAAFIGIIPILAIPISLIRTRESNQSLEKMPQLSGSKLYTKGSTMSFSLASIMNMGALPLTWSYLNTSYKLEKGEEVTQTLSTSITRGFALAMIWSPIGAGVAIVAELTKSSVITLIPFTFLAAIGGLMLDRLLHKLQTRNRVVEREEQGETKKLNIISLAIPLLIFMCLTIMLDLLLPYGMLYILTVATLPFTFVWVIIIRELQPFNQSVKRHFKQVIPSMYSQIGILLSAGFFVKSLKHDTYIQPVYQFFTVIKDQVGTGPLLIIGMASLILLSIVGVHQFVSITIVALVINPIDLAISPIIYGVGMLTALCIGIMISPFNGTTAMMSSLTKKETFTVAKWNAKFTAILFAVVSTFLLGLLAVF</sequence>
<gene>
    <name evidence="2" type="ORF">JR050_09570</name>
</gene>
<feature type="transmembrane region" description="Helical" evidence="1">
    <location>
        <begin position="58"/>
        <end position="77"/>
    </location>
</feature>
<comment type="caution">
    <text evidence="2">The sequence shown here is derived from an EMBL/GenBank/DDBJ whole genome shotgun (WGS) entry which is preliminary data.</text>
</comment>
<feature type="transmembrane region" description="Helical" evidence="1">
    <location>
        <begin position="246"/>
        <end position="265"/>
    </location>
</feature>
<feature type="transmembrane region" description="Helical" evidence="1">
    <location>
        <begin position="36"/>
        <end position="53"/>
    </location>
</feature>
<keyword evidence="1" id="KW-0472">Membrane</keyword>
<feature type="transmembrane region" description="Helical" evidence="1">
    <location>
        <begin position="394"/>
        <end position="414"/>
    </location>
</feature>
<evidence type="ECO:0000313" key="2">
    <source>
        <dbReference type="EMBL" id="MBM6617916.1"/>
    </source>
</evidence>
<evidence type="ECO:0000313" key="3">
    <source>
        <dbReference type="Proteomes" id="UP001518925"/>
    </source>
</evidence>
<keyword evidence="1" id="KW-0812">Transmembrane</keyword>
<proteinExistence type="predicted"/>
<protein>
    <submittedName>
        <fullName evidence="2">Uncharacterized protein</fullName>
    </submittedName>
</protein>
<feature type="transmembrane region" description="Helical" evidence="1">
    <location>
        <begin position="434"/>
        <end position="456"/>
    </location>
</feature>
<evidence type="ECO:0000256" key="1">
    <source>
        <dbReference type="SAM" id="Phobius"/>
    </source>
</evidence>
<feature type="transmembrane region" description="Helical" evidence="1">
    <location>
        <begin position="179"/>
        <end position="197"/>
    </location>
</feature>
<accession>A0ABS2DHF7</accession>
<feature type="transmembrane region" description="Helical" evidence="1">
    <location>
        <begin position="203"/>
        <end position="225"/>
    </location>
</feature>